<protein>
    <submittedName>
        <fullName evidence="1">Uncharacterized protein</fullName>
    </submittedName>
</protein>
<evidence type="ECO:0000313" key="2">
    <source>
        <dbReference type="Proteomes" id="UP000297814"/>
    </source>
</evidence>
<dbReference type="EMBL" id="PQXK01000059">
    <property type="protein sequence ID" value="TGO39139.1"/>
    <property type="molecule type" value="Genomic_DNA"/>
</dbReference>
<sequence>MIEEITLPITSTLPTVNPAIVASLSVELKPLAQPVPGPIGTDVIRFDVTVGNADPNTTVARDSMELCGCWYKPTQAFLAFGSCAYATNFNPIFTNLD</sequence>
<dbReference type="AlphaFoldDB" id="A0A4Z1GTW9"/>
<gene>
    <name evidence="1" type="ORF">BHYA_0059g00030</name>
</gene>
<name>A0A4Z1GTW9_9HELO</name>
<organism evidence="1 2">
    <name type="scientific">Botrytis hyacinthi</name>
    <dbReference type="NCBI Taxonomy" id="278943"/>
    <lineage>
        <taxon>Eukaryota</taxon>
        <taxon>Fungi</taxon>
        <taxon>Dikarya</taxon>
        <taxon>Ascomycota</taxon>
        <taxon>Pezizomycotina</taxon>
        <taxon>Leotiomycetes</taxon>
        <taxon>Helotiales</taxon>
        <taxon>Sclerotiniaceae</taxon>
        <taxon>Botrytis</taxon>
    </lineage>
</organism>
<dbReference type="Proteomes" id="UP000297814">
    <property type="component" value="Unassembled WGS sequence"/>
</dbReference>
<reference evidence="1 2" key="1">
    <citation type="submission" date="2017-12" db="EMBL/GenBank/DDBJ databases">
        <title>Comparative genomics of Botrytis spp.</title>
        <authorList>
            <person name="Valero-Jimenez C.A."/>
            <person name="Tapia P."/>
            <person name="Veloso J."/>
            <person name="Silva-Moreno E."/>
            <person name="Staats M."/>
            <person name="Valdes J.H."/>
            <person name="Van Kan J.A.L."/>
        </authorList>
    </citation>
    <scope>NUCLEOTIDE SEQUENCE [LARGE SCALE GENOMIC DNA]</scope>
    <source>
        <strain evidence="1 2">Bh0001</strain>
    </source>
</reference>
<comment type="caution">
    <text evidence="1">The sequence shown here is derived from an EMBL/GenBank/DDBJ whole genome shotgun (WGS) entry which is preliminary data.</text>
</comment>
<accession>A0A4Z1GTW9</accession>
<proteinExistence type="predicted"/>
<keyword evidence="2" id="KW-1185">Reference proteome</keyword>
<evidence type="ECO:0000313" key="1">
    <source>
        <dbReference type="EMBL" id="TGO39139.1"/>
    </source>
</evidence>